<dbReference type="GO" id="GO:0000271">
    <property type="term" value="P:polysaccharide biosynthetic process"/>
    <property type="evidence" value="ECO:0007669"/>
    <property type="project" value="InterPro"/>
</dbReference>
<keyword evidence="3" id="KW-0328">Glycosyltransferase</keyword>
<dbReference type="RefSeq" id="WP_046143983.1">
    <property type="nucleotide sequence ID" value="NZ_LAJG01000033.1"/>
</dbReference>
<dbReference type="GO" id="GO:0009247">
    <property type="term" value="P:glycolipid biosynthetic process"/>
    <property type="evidence" value="ECO:0007669"/>
    <property type="project" value="TreeGrafter"/>
</dbReference>
<dbReference type="GO" id="GO:0004582">
    <property type="term" value="F:dolichyl-phosphate beta-D-mannosyltransferase activity"/>
    <property type="evidence" value="ECO:0007669"/>
    <property type="project" value="InterPro"/>
</dbReference>
<comment type="caution">
    <text evidence="11">The sequence shown here is derived from an EMBL/GenBank/DDBJ whole genome shotgun (WGS) entry which is preliminary data.</text>
</comment>
<dbReference type="AlphaFoldDB" id="A0A0F5L3Z1"/>
<dbReference type="Pfam" id="PF04138">
    <property type="entry name" value="GtrA_DPMS_TM"/>
    <property type="match status" value="1"/>
</dbReference>
<dbReference type="GO" id="GO:0016020">
    <property type="term" value="C:membrane"/>
    <property type="evidence" value="ECO:0007669"/>
    <property type="project" value="UniProtKB-SubCell"/>
</dbReference>
<evidence type="ECO:0000256" key="4">
    <source>
        <dbReference type="ARBA" id="ARBA00022679"/>
    </source>
</evidence>
<dbReference type="InterPro" id="IPR029044">
    <property type="entry name" value="Nucleotide-diphossugar_trans"/>
</dbReference>
<feature type="transmembrane region" description="Helical" evidence="8">
    <location>
        <begin position="259"/>
        <end position="282"/>
    </location>
</feature>
<sequence>MPIGPVTEALVEHSTTFRPPQLAVIVPSYNERDNIELLYEKVALALGSTPWEMIVVDDDSPDGTADVVNELSRIYANIRCLRRFGRRGLASACVEGMAVTSAPYVAVIDADLQHDEAILPQMLAEALNGADLVVGSRFAEGGSAGDGLSQTRLSGSNFANKLAGMIAGQAVSDPMSGFFLIRREAALAAAPKLASDGFKILIDLIVTSARMGKPLKIAEVPYTFRPRHAGESKMNPLIVIQYLGLWVSKMTGGALPPSFLLFGLVGGTGVVVHLAVLGATTGLLTGSTGMTHEAVFVAAQITATLVAMTWNFFLNNNLTYADRKLRGARLVTGLLSFFAICALGGIANISVANAIYQWDHQTFIAGLSGAIMSSVFNYAVTRAFTWK</sequence>
<evidence type="ECO:0000313" key="12">
    <source>
        <dbReference type="Proteomes" id="UP000033514"/>
    </source>
</evidence>
<evidence type="ECO:0000256" key="3">
    <source>
        <dbReference type="ARBA" id="ARBA00022676"/>
    </source>
</evidence>
<keyword evidence="4" id="KW-0808">Transferase</keyword>
<feature type="domain" description="Glycosyltransferase 2-like" evidence="9">
    <location>
        <begin position="24"/>
        <end position="186"/>
    </location>
</feature>
<dbReference type="Pfam" id="PF00535">
    <property type="entry name" value="Glycos_transf_2"/>
    <property type="match status" value="1"/>
</dbReference>
<dbReference type="Gene3D" id="3.90.550.10">
    <property type="entry name" value="Spore Coat Polysaccharide Biosynthesis Protein SpsA, Chain A"/>
    <property type="match status" value="1"/>
</dbReference>
<dbReference type="InterPro" id="IPR007267">
    <property type="entry name" value="GtrA_DPMS_TM"/>
</dbReference>
<keyword evidence="12" id="KW-1185">Reference proteome</keyword>
<dbReference type="Proteomes" id="UP000033514">
    <property type="component" value="Unassembled WGS sequence"/>
</dbReference>
<reference evidence="11 12" key="1">
    <citation type="submission" date="2015-03" db="EMBL/GenBank/DDBJ databases">
        <authorList>
            <person name="Hassan Y.I."/>
            <person name="Lepp D."/>
            <person name="Zhou T."/>
        </authorList>
    </citation>
    <scope>NUCLEOTIDE SEQUENCE [LARGE SCALE GENOMIC DNA]</scope>
    <source>
        <strain evidence="11 12">GH2-10</strain>
    </source>
</reference>
<evidence type="ECO:0000256" key="5">
    <source>
        <dbReference type="ARBA" id="ARBA00022692"/>
    </source>
</evidence>
<protein>
    <submittedName>
        <fullName evidence="11">Dolichol monophosphate mannose synthase</fullName>
    </submittedName>
</protein>
<dbReference type="InterPro" id="IPR039528">
    <property type="entry name" value="DPM1-like"/>
</dbReference>
<feature type="transmembrane region" description="Helical" evidence="8">
    <location>
        <begin position="362"/>
        <end position="380"/>
    </location>
</feature>
<evidence type="ECO:0000256" key="8">
    <source>
        <dbReference type="SAM" id="Phobius"/>
    </source>
</evidence>
<keyword evidence="6 8" id="KW-1133">Transmembrane helix</keyword>
<feature type="transmembrane region" description="Helical" evidence="8">
    <location>
        <begin position="294"/>
        <end position="313"/>
    </location>
</feature>
<evidence type="ECO:0000256" key="7">
    <source>
        <dbReference type="ARBA" id="ARBA00023136"/>
    </source>
</evidence>
<name>A0A0F5L3Z1_9HYPH</name>
<comment type="subcellular location">
    <subcellularLocation>
        <location evidence="1">Membrane</location>
        <topology evidence="1">Multi-pass membrane protein</topology>
    </subcellularLocation>
</comment>
<dbReference type="OrthoDB" id="9811222at2"/>
<evidence type="ECO:0000256" key="2">
    <source>
        <dbReference type="ARBA" id="ARBA00006739"/>
    </source>
</evidence>
<organism evidence="11 12">
    <name type="scientific">Devosia soli</name>
    <dbReference type="NCBI Taxonomy" id="361041"/>
    <lineage>
        <taxon>Bacteria</taxon>
        <taxon>Pseudomonadati</taxon>
        <taxon>Pseudomonadota</taxon>
        <taxon>Alphaproteobacteria</taxon>
        <taxon>Hyphomicrobiales</taxon>
        <taxon>Devosiaceae</taxon>
        <taxon>Devosia</taxon>
    </lineage>
</organism>
<accession>A0A0F5L3Z1</accession>
<dbReference type="PANTHER" id="PTHR43398">
    <property type="entry name" value="DOLICHOL-PHOSPHATE MANNOSYLTRANSFERASE SUBUNIT 1"/>
    <property type="match status" value="1"/>
</dbReference>
<dbReference type="PANTHER" id="PTHR43398:SF1">
    <property type="entry name" value="DOLICHOL-PHOSPHATE MANNOSYLTRANSFERASE SUBUNIT 1"/>
    <property type="match status" value="1"/>
</dbReference>
<gene>
    <name evidence="11" type="ORF">VW35_15345</name>
</gene>
<feature type="transmembrane region" description="Helical" evidence="8">
    <location>
        <begin position="334"/>
        <end position="356"/>
    </location>
</feature>
<dbReference type="EMBL" id="LAJG01000033">
    <property type="protein sequence ID" value="KKB77111.1"/>
    <property type="molecule type" value="Genomic_DNA"/>
</dbReference>
<evidence type="ECO:0000313" key="11">
    <source>
        <dbReference type="EMBL" id="KKB77111.1"/>
    </source>
</evidence>
<keyword evidence="5 8" id="KW-0812">Transmembrane</keyword>
<dbReference type="PATRIC" id="fig|361041.3.peg.2464"/>
<dbReference type="CDD" id="cd06442">
    <property type="entry name" value="DPM1_like"/>
    <property type="match status" value="1"/>
</dbReference>
<comment type="similarity">
    <text evidence="2">Belongs to the glycosyltransferase 2 family.</text>
</comment>
<evidence type="ECO:0000259" key="10">
    <source>
        <dbReference type="Pfam" id="PF04138"/>
    </source>
</evidence>
<dbReference type="InterPro" id="IPR001173">
    <property type="entry name" value="Glyco_trans_2-like"/>
</dbReference>
<evidence type="ECO:0000256" key="6">
    <source>
        <dbReference type="ARBA" id="ARBA00022989"/>
    </source>
</evidence>
<feature type="domain" description="GtrA/DPMS transmembrane" evidence="10">
    <location>
        <begin position="262"/>
        <end position="386"/>
    </location>
</feature>
<dbReference type="STRING" id="361041.VW35_15345"/>
<evidence type="ECO:0000256" key="1">
    <source>
        <dbReference type="ARBA" id="ARBA00004141"/>
    </source>
</evidence>
<keyword evidence="7 8" id="KW-0472">Membrane</keyword>
<dbReference type="SUPFAM" id="SSF53448">
    <property type="entry name" value="Nucleotide-diphospho-sugar transferases"/>
    <property type="match status" value="1"/>
</dbReference>
<evidence type="ECO:0000259" key="9">
    <source>
        <dbReference type="Pfam" id="PF00535"/>
    </source>
</evidence>
<proteinExistence type="inferred from homology"/>